<dbReference type="InterPro" id="IPR038765">
    <property type="entry name" value="Papain-like_cys_pep_sf"/>
</dbReference>
<comment type="caution">
    <text evidence="3">The sequence shown here is derived from an EMBL/GenBank/DDBJ whole genome shotgun (WGS) entry which is preliminary data.</text>
</comment>
<dbReference type="PANTHER" id="PTHR42736">
    <property type="entry name" value="PROTEIN-GLUTAMINE GAMMA-GLUTAMYLTRANSFERASE"/>
    <property type="match status" value="1"/>
</dbReference>
<dbReference type="InterPro" id="IPR052901">
    <property type="entry name" value="Bact_TGase-like"/>
</dbReference>
<feature type="transmembrane region" description="Helical" evidence="1">
    <location>
        <begin position="104"/>
        <end position="122"/>
    </location>
</feature>
<proteinExistence type="predicted"/>
<dbReference type="EMBL" id="BJUM01000011">
    <property type="protein sequence ID" value="GEK54548.1"/>
    <property type="molecule type" value="Genomic_DNA"/>
</dbReference>
<feature type="transmembrane region" description="Helical" evidence="1">
    <location>
        <begin position="81"/>
        <end position="97"/>
    </location>
</feature>
<feature type="transmembrane region" description="Helical" evidence="1">
    <location>
        <begin position="541"/>
        <end position="562"/>
    </location>
</feature>
<dbReference type="AlphaFoldDB" id="A0A510XU49"/>
<feature type="transmembrane region" description="Helical" evidence="1">
    <location>
        <begin position="128"/>
        <end position="146"/>
    </location>
</feature>
<keyword evidence="1" id="KW-0812">Transmembrane</keyword>
<keyword evidence="1" id="KW-0472">Membrane</keyword>
<dbReference type="SUPFAM" id="SSF54001">
    <property type="entry name" value="Cysteine proteinases"/>
    <property type="match status" value="1"/>
</dbReference>
<keyword evidence="4" id="KW-1185">Reference proteome</keyword>
<gene>
    <name evidence="3" type="ORF">PES01_13930</name>
</gene>
<dbReference type="InterPro" id="IPR002931">
    <property type="entry name" value="Transglutaminase-like"/>
</dbReference>
<dbReference type="Proteomes" id="UP000321419">
    <property type="component" value="Unassembled WGS sequence"/>
</dbReference>
<dbReference type="SMART" id="SM00460">
    <property type="entry name" value="TGc"/>
    <property type="match status" value="1"/>
</dbReference>
<evidence type="ECO:0000313" key="4">
    <source>
        <dbReference type="Proteomes" id="UP000321419"/>
    </source>
</evidence>
<protein>
    <submittedName>
        <fullName evidence="3">Transglutaminase</fullName>
    </submittedName>
</protein>
<evidence type="ECO:0000256" key="1">
    <source>
        <dbReference type="SAM" id="Phobius"/>
    </source>
</evidence>
<feature type="transmembrane region" description="Helical" evidence="1">
    <location>
        <begin position="56"/>
        <end position="75"/>
    </location>
</feature>
<feature type="transmembrane region" description="Helical" evidence="1">
    <location>
        <begin position="31"/>
        <end position="49"/>
    </location>
</feature>
<dbReference type="InterPro" id="IPR021878">
    <property type="entry name" value="TgpA_N"/>
</dbReference>
<reference evidence="3 4" key="1">
    <citation type="submission" date="2019-07" db="EMBL/GenBank/DDBJ databases">
        <title>Whole genome shotgun sequence of Pseudoalteromonas espejiana NBRC 102222.</title>
        <authorList>
            <person name="Hosoyama A."/>
            <person name="Uohara A."/>
            <person name="Ohji S."/>
            <person name="Ichikawa N."/>
        </authorList>
    </citation>
    <scope>NUCLEOTIDE SEQUENCE [LARGE SCALE GENOMIC DNA]</scope>
    <source>
        <strain evidence="3 4">NBRC 102222</strain>
    </source>
</reference>
<sequence length="653" mass="74456">MADMLNIRAINLAMSFIYACLFAFYLAHMPVFFVGVLALLCVWNFYLTLTNKAKPNGWLANILAGFALILMIYTLGMGDTVILFVAMLLLSSIFKLLQAKTKKHYHVIVTLTFFSISSAYLFNQSILTTLSMSALFLLNFAVLSLIESKHSLKLASKQSAKLLFIALPLAVFLLLFLPKMPAFWQLPGPKLAKTGLSEQVDPFDIAKLSNSDELVFRVRFDSPPPVSPYYWRALVHDTFDGNAWKTSDLLKFNNKTTEPIKQLSVTNSYTIIAEPANQKWLYGLNYATSNNKYVDSNALGLLRKKQYQAKSLQYQVSNSPLSTEQLSDWQINYYTRLNNKTNSQAQQLANTLKERSRSDKDFYDTLLNYFATKGFSYTLTPDLMTGNNTIDQFLFEKQRGFCGHYASAAAYMFRAAGIPARLVSGYLGAEKNQANNYLSVRQYDAHAWVEVYINDQWQIFDATAVVAPERLNGSLSQNEELNDEFKSNLDFGLVSLSNFAAINWLRLKLETLDYQWTSWVLGFDEEKQSNFLKSLFGSKNIWLVPLGVVLFLITSFSAYFIYLNWPRNNTKQPPLVNELESLNKWAKKMNIAAPVHYSPNQLLAHYAQQKPQAAQHLNEFSQLFNQVRYAKKPFTKDRKTQAKDLIKLIKSSK</sequence>
<dbReference type="Gene3D" id="3.10.620.30">
    <property type="match status" value="1"/>
</dbReference>
<accession>A0A510XU49</accession>
<evidence type="ECO:0000259" key="2">
    <source>
        <dbReference type="SMART" id="SM00460"/>
    </source>
</evidence>
<evidence type="ECO:0000313" key="3">
    <source>
        <dbReference type="EMBL" id="GEK54548.1"/>
    </source>
</evidence>
<dbReference type="Pfam" id="PF11992">
    <property type="entry name" value="TgpA_N"/>
    <property type="match status" value="1"/>
</dbReference>
<feature type="transmembrane region" description="Helical" evidence="1">
    <location>
        <begin position="7"/>
        <end position="25"/>
    </location>
</feature>
<dbReference type="Pfam" id="PF01841">
    <property type="entry name" value="Transglut_core"/>
    <property type="match status" value="1"/>
</dbReference>
<organism evidence="3 4">
    <name type="scientific">Pseudoalteromonas espejiana</name>
    <dbReference type="NCBI Taxonomy" id="28107"/>
    <lineage>
        <taxon>Bacteria</taxon>
        <taxon>Pseudomonadati</taxon>
        <taxon>Pseudomonadota</taxon>
        <taxon>Gammaproteobacteria</taxon>
        <taxon>Alteromonadales</taxon>
        <taxon>Pseudoalteromonadaceae</taxon>
        <taxon>Pseudoalteromonas</taxon>
    </lineage>
</organism>
<dbReference type="PANTHER" id="PTHR42736:SF1">
    <property type="entry name" value="PROTEIN-GLUTAMINE GAMMA-GLUTAMYLTRANSFERASE"/>
    <property type="match status" value="1"/>
</dbReference>
<dbReference type="RefSeq" id="WP_089347650.1">
    <property type="nucleotide sequence ID" value="NZ_BJUM01000011.1"/>
</dbReference>
<keyword evidence="1" id="KW-1133">Transmembrane helix</keyword>
<name>A0A510XU49_9GAMM</name>
<dbReference type="OrthoDB" id="9804872at2"/>
<feature type="transmembrane region" description="Helical" evidence="1">
    <location>
        <begin position="158"/>
        <end position="177"/>
    </location>
</feature>
<feature type="domain" description="Transglutaminase-like" evidence="2">
    <location>
        <begin position="394"/>
        <end position="464"/>
    </location>
</feature>